<dbReference type="Proteomes" id="UP000014629">
    <property type="component" value="Unassembled WGS sequence"/>
</dbReference>
<evidence type="ECO:0000313" key="2">
    <source>
        <dbReference type="Proteomes" id="UP000014629"/>
    </source>
</evidence>
<dbReference type="AlphaFoldDB" id="S4A1X8"/>
<accession>S4A1X8</accession>
<dbReference type="PATRIC" id="fig|1286094.4.peg.2274"/>
<sequence>MLWRTGSPTVWGAETLSLTRADGKRQMSVAMNLVRWNTLDSGGKSQCHPIDDALKALYRQAL</sequence>
<evidence type="ECO:0000313" key="1">
    <source>
        <dbReference type="EMBL" id="EPH44740.1"/>
    </source>
</evidence>
<proteinExistence type="predicted"/>
<name>S4A1X8_9ACTN</name>
<organism evidence="1 2">
    <name type="scientific">Streptomyces aurantiacus JA 4570</name>
    <dbReference type="NCBI Taxonomy" id="1286094"/>
    <lineage>
        <taxon>Bacteria</taxon>
        <taxon>Bacillati</taxon>
        <taxon>Actinomycetota</taxon>
        <taxon>Actinomycetes</taxon>
        <taxon>Kitasatosporales</taxon>
        <taxon>Streptomycetaceae</taxon>
        <taxon>Streptomyces</taxon>
        <taxon>Streptomyces aurantiacus group</taxon>
    </lineage>
</organism>
<gene>
    <name evidence="1" type="ORF">STRAU_2298</name>
</gene>
<protein>
    <submittedName>
        <fullName evidence="1">Uncharacterized protein</fullName>
    </submittedName>
</protein>
<dbReference type="EMBL" id="AOPZ01000078">
    <property type="protein sequence ID" value="EPH44740.1"/>
    <property type="molecule type" value="Genomic_DNA"/>
</dbReference>
<keyword evidence="2" id="KW-1185">Reference proteome</keyword>
<comment type="caution">
    <text evidence="1">The sequence shown here is derived from an EMBL/GenBank/DDBJ whole genome shotgun (WGS) entry which is preliminary data.</text>
</comment>
<dbReference type="RefSeq" id="WP_016640427.1">
    <property type="nucleotide sequence ID" value="NZ_AOPZ01000078.1"/>
</dbReference>
<reference evidence="1 2" key="1">
    <citation type="submission" date="2013-02" db="EMBL/GenBank/DDBJ databases">
        <title>Draft Genome Sequence of Streptomyces aurantiacus, Which Produces Setomimycin.</title>
        <authorList>
            <person name="Gruening B.A."/>
            <person name="Praeg A."/>
            <person name="Erxleben A."/>
            <person name="Guenther S."/>
            <person name="Mueller M."/>
        </authorList>
    </citation>
    <scope>NUCLEOTIDE SEQUENCE [LARGE SCALE GENOMIC DNA]</scope>
    <source>
        <strain evidence="1 2">JA 4570</strain>
    </source>
</reference>